<dbReference type="PROSITE" id="PS00678">
    <property type="entry name" value="WD_REPEATS_1"/>
    <property type="match status" value="1"/>
</dbReference>
<dbReference type="InterPro" id="IPR020472">
    <property type="entry name" value="WD40_PAC1"/>
</dbReference>
<dbReference type="InterPro" id="IPR050349">
    <property type="entry name" value="WD_LIS1/nudF_dynein_reg"/>
</dbReference>
<feature type="compositionally biased region" description="Polar residues" evidence="4">
    <location>
        <begin position="301"/>
        <end position="326"/>
    </location>
</feature>
<name>A0A4P6JQ80_KTERU</name>
<dbReference type="GO" id="GO:0005524">
    <property type="term" value="F:ATP binding"/>
    <property type="evidence" value="ECO:0007669"/>
    <property type="project" value="InterPro"/>
</dbReference>
<dbReference type="Gene3D" id="2.130.10.10">
    <property type="entry name" value="YVTN repeat-like/Quinoprotein amine dehydrogenase"/>
    <property type="match status" value="3"/>
</dbReference>
<gene>
    <name evidence="6" type="ORF">EPA93_16840</name>
</gene>
<dbReference type="EMBL" id="CP035758">
    <property type="protein sequence ID" value="QBD77567.1"/>
    <property type="molecule type" value="Genomic_DNA"/>
</dbReference>
<evidence type="ECO:0000256" key="1">
    <source>
        <dbReference type="ARBA" id="ARBA00022574"/>
    </source>
</evidence>
<dbReference type="InterPro" id="IPR015943">
    <property type="entry name" value="WD40/YVTN_repeat-like_dom_sf"/>
</dbReference>
<dbReference type="Gene3D" id="1.10.510.10">
    <property type="entry name" value="Transferase(Phosphotransferase) domain 1"/>
    <property type="match status" value="1"/>
</dbReference>
<dbReference type="KEGG" id="kbs:EPA93_16840"/>
<dbReference type="InterPro" id="IPR001632">
    <property type="entry name" value="WD40_G-protein_beta-like"/>
</dbReference>
<dbReference type="Proteomes" id="UP000290365">
    <property type="component" value="Chromosome"/>
</dbReference>
<dbReference type="InterPro" id="IPR036322">
    <property type="entry name" value="WD40_repeat_dom_sf"/>
</dbReference>
<dbReference type="PRINTS" id="PR00319">
    <property type="entry name" value="GPROTEINB"/>
</dbReference>
<dbReference type="SUPFAM" id="SSF50978">
    <property type="entry name" value="WD40 repeat-like"/>
    <property type="match status" value="1"/>
</dbReference>
<dbReference type="PROSITE" id="PS50082">
    <property type="entry name" value="WD_REPEATS_2"/>
    <property type="match status" value="7"/>
</dbReference>
<dbReference type="PROSITE" id="PS50011">
    <property type="entry name" value="PROTEIN_KINASE_DOM"/>
    <property type="match status" value="1"/>
</dbReference>
<evidence type="ECO:0000313" key="6">
    <source>
        <dbReference type="EMBL" id="QBD77567.1"/>
    </source>
</evidence>
<dbReference type="CDD" id="cd00200">
    <property type="entry name" value="WD40"/>
    <property type="match status" value="1"/>
</dbReference>
<dbReference type="PROSITE" id="PS50294">
    <property type="entry name" value="WD_REPEATS_REGION"/>
    <property type="match status" value="7"/>
</dbReference>
<feature type="repeat" description="WD" evidence="3">
    <location>
        <begin position="640"/>
        <end position="674"/>
    </location>
</feature>
<dbReference type="InterPro" id="IPR001680">
    <property type="entry name" value="WD40_rpt"/>
</dbReference>
<dbReference type="InterPro" id="IPR000719">
    <property type="entry name" value="Prot_kinase_dom"/>
</dbReference>
<feature type="repeat" description="WD" evidence="3">
    <location>
        <begin position="598"/>
        <end position="639"/>
    </location>
</feature>
<feature type="repeat" description="WD" evidence="3">
    <location>
        <begin position="472"/>
        <end position="513"/>
    </location>
</feature>
<feature type="repeat" description="WD" evidence="3">
    <location>
        <begin position="556"/>
        <end position="597"/>
    </location>
</feature>
<dbReference type="RefSeq" id="WP_129888622.1">
    <property type="nucleotide sequence ID" value="NZ_CP035758.1"/>
</dbReference>
<dbReference type="OrthoDB" id="9801841at2"/>
<feature type="repeat" description="WD" evidence="3">
    <location>
        <begin position="430"/>
        <end position="471"/>
    </location>
</feature>
<organism evidence="6 7">
    <name type="scientific">Ktedonosporobacter rubrisoli</name>
    <dbReference type="NCBI Taxonomy" id="2509675"/>
    <lineage>
        <taxon>Bacteria</taxon>
        <taxon>Bacillati</taxon>
        <taxon>Chloroflexota</taxon>
        <taxon>Ktedonobacteria</taxon>
        <taxon>Ktedonobacterales</taxon>
        <taxon>Ktedonosporobacteraceae</taxon>
        <taxon>Ktedonosporobacter</taxon>
    </lineage>
</organism>
<dbReference type="PRINTS" id="PR00320">
    <property type="entry name" value="GPROTEINBRPT"/>
</dbReference>
<feature type="region of interest" description="Disordered" evidence="4">
    <location>
        <begin position="298"/>
        <end position="342"/>
    </location>
</feature>
<keyword evidence="1 3" id="KW-0853">WD repeat</keyword>
<dbReference type="GO" id="GO:0004672">
    <property type="term" value="F:protein kinase activity"/>
    <property type="evidence" value="ECO:0007669"/>
    <property type="project" value="InterPro"/>
</dbReference>
<dbReference type="AlphaFoldDB" id="A0A4P6JQ80"/>
<evidence type="ECO:0000256" key="4">
    <source>
        <dbReference type="SAM" id="MobiDB-lite"/>
    </source>
</evidence>
<keyword evidence="7" id="KW-1185">Reference proteome</keyword>
<dbReference type="InterPro" id="IPR011009">
    <property type="entry name" value="Kinase-like_dom_sf"/>
</dbReference>
<evidence type="ECO:0000256" key="3">
    <source>
        <dbReference type="PROSITE-ProRule" id="PRU00221"/>
    </source>
</evidence>
<accession>A0A4P6JQ80</accession>
<feature type="domain" description="Protein kinase" evidence="5">
    <location>
        <begin position="12"/>
        <end position="275"/>
    </location>
</feature>
<evidence type="ECO:0000259" key="5">
    <source>
        <dbReference type="PROSITE" id="PS50011"/>
    </source>
</evidence>
<dbReference type="Pfam" id="PF00400">
    <property type="entry name" value="WD40"/>
    <property type="match status" value="7"/>
</dbReference>
<reference evidence="6 7" key="1">
    <citation type="submission" date="2019-01" db="EMBL/GenBank/DDBJ databases">
        <title>Ktedonosporobacter rubrisoli SCAWS-G2.</title>
        <authorList>
            <person name="Huang Y."/>
            <person name="Yan B."/>
        </authorList>
    </citation>
    <scope>NUCLEOTIDE SEQUENCE [LARGE SCALE GENOMIC DNA]</scope>
    <source>
        <strain evidence="6 7">SCAWS-G2</strain>
    </source>
</reference>
<protein>
    <recommendedName>
        <fullName evidence="5">Protein kinase domain-containing protein</fullName>
    </recommendedName>
</protein>
<proteinExistence type="predicted"/>
<dbReference type="SUPFAM" id="SSF56112">
    <property type="entry name" value="Protein kinase-like (PK-like)"/>
    <property type="match status" value="1"/>
</dbReference>
<evidence type="ECO:0000313" key="7">
    <source>
        <dbReference type="Proteomes" id="UP000290365"/>
    </source>
</evidence>
<dbReference type="SMART" id="SM00320">
    <property type="entry name" value="WD40"/>
    <property type="match status" value="7"/>
</dbReference>
<keyword evidence="2" id="KW-0677">Repeat</keyword>
<dbReference type="InterPro" id="IPR019775">
    <property type="entry name" value="WD40_repeat_CS"/>
</dbReference>
<dbReference type="CDD" id="cd14014">
    <property type="entry name" value="STKc_PknB_like"/>
    <property type="match status" value="1"/>
</dbReference>
<dbReference type="PANTHER" id="PTHR44129">
    <property type="entry name" value="WD REPEAT-CONTAINING PROTEIN POP1"/>
    <property type="match status" value="1"/>
</dbReference>
<feature type="repeat" description="WD" evidence="3">
    <location>
        <begin position="514"/>
        <end position="545"/>
    </location>
</feature>
<sequence>MGDRTGQQLNNYRLLHLLGTSNSAEVYLAEHISMGTQAALKILRRPLSEQKQQDLRQEVWALSQLKHPHILRMIGAGSSEDEHIPFLVMEYAPGGSLREHYPPDKIMPLASLIPYTRQIAEALQYAHSEGFIHRNVRPQNILFAENGTLQVSDFAITATSQMLPLQHEAYYMAPEHIQGHAYPESDQYALACCVYQWLTGHLPFTGTHIAEIISHQLYDSPRPPRIYVPDISPAIEEAVLTAMSKDEGERFGSVLAFALALEEAANLPAPIKPTVYILSGPQSTRTEQGASLAPLALASSETVSPNQSSSGAATPTEPQDAKPTQRTTDEVSSHSHGTNTLKKPAVPISRRAILIGLAGLTISGGLALWQLPQASHIISPNADLIFTYQGHKSHVNSVAWSSDSKRIASAGDDFTVQVWDATDGNNPYTYTGHTDDVFAVSWAAKGKLIASAGRDHTVQIWNSSNGTLLRIYRGHKAQVNTVTWSPNGSLIASGSSDHTVQIWNPATGKLLYTYKGHGDSVNAVAWSPNGQHIASAGLDKTIQVWHPVDGSLLYIYRGHSASVNSIAWAPNSKRIASASNDSTVQVWDATAGTHVLTYKGHTNLVWTVTWSPEGSYIASGGWDETVQVWNANTGAHRYTYGDHTNIIHAVAWSPDNQFIASASLDHTVQVWSSP</sequence>
<feature type="repeat" description="WD" evidence="3">
    <location>
        <begin position="388"/>
        <end position="429"/>
    </location>
</feature>
<dbReference type="Pfam" id="PF00069">
    <property type="entry name" value="Pkinase"/>
    <property type="match status" value="1"/>
</dbReference>
<evidence type="ECO:0000256" key="2">
    <source>
        <dbReference type="ARBA" id="ARBA00022737"/>
    </source>
</evidence>